<name>A0A511VCL8_9BACL</name>
<evidence type="ECO:0000313" key="2">
    <source>
        <dbReference type="Proteomes" id="UP000321157"/>
    </source>
</evidence>
<accession>A0A511VCL8</accession>
<organism evidence="1 2">
    <name type="scientific">Aneurinibacillus danicus</name>
    <dbReference type="NCBI Taxonomy" id="267746"/>
    <lineage>
        <taxon>Bacteria</taxon>
        <taxon>Bacillati</taxon>
        <taxon>Bacillota</taxon>
        <taxon>Bacilli</taxon>
        <taxon>Bacillales</taxon>
        <taxon>Paenibacillaceae</taxon>
        <taxon>Aneurinibacillus group</taxon>
        <taxon>Aneurinibacillus</taxon>
    </lineage>
</organism>
<dbReference type="AlphaFoldDB" id="A0A511VCL8"/>
<comment type="caution">
    <text evidence="1">The sequence shown here is derived from an EMBL/GenBank/DDBJ whole genome shotgun (WGS) entry which is preliminary data.</text>
</comment>
<evidence type="ECO:0000313" key="1">
    <source>
        <dbReference type="EMBL" id="GEN36131.1"/>
    </source>
</evidence>
<dbReference type="Proteomes" id="UP000321157">
    <property type="component" value="Unassembled WGS sequence"/>
</dbReference>
<protein>
    <submittedName>
        <fullName evidence="1">Uncharacterized protein</fullName>
    </submittedName>
</protein>
<dbReference type="RefSeq" id="WP_146811764.1">
    <property type="nucleotide sequence ID" value="NZ_BJXX01000168.1"/>
</dbReference>
<reference evidence="1 2" key="1">
    <citation type="submission" date="2019-07" db="EMBL/GenBank/DDBJ databases">
        <title>Whole genome shotgun sequence of Aneurinibacillus danicus NBRC 102444.</title>
        <authorList>
            <person name="Hosoyama A."/>
            <person name="Uohara A."/>
            <person name="Ohji S."/>
            <person name="Ichikawa N."/>
        </authorList>
    </citation>
    <scope>NUCLEOTIDE SEQUENCE [LARGE SCALE GENOMIC DNA]</scope>
    <source>
        <strain evidence="1 2">NBRC 102444</strain>
    </source>
</reference>
<proteinExistence type="predicted"/>
<sequence length="196" mass="22095">MGINWNHLIYDAREEAQTLACQGERYKQAAAEVSSLEHEVKTLLPDDKQHLLTRLSDADTTMHAEYERELYLVGVQHGYELAKFLNCQTLARASQTENLTDTPSEISAEDVMFAMDEQINTCLQRDQAYAIASQRATELFDTMKRDLPADKVKLLIELDNAFAEKEAEKTKIYYAVGLRHGNGLRAILSPVAASWG</sequence>
<gene>
    <name evidence="1" type="ORF">ADA01nite_35910</name>
</gene>
<dbReference type="EMBL" id="BJXX01000168">
    <property type="protein sequence ID" value="GEN36131.1"/>
    <property type="molecule type" value="Genomic_DNA"/>
</dbReference>
<keyword evidence="2" id="KW-1185">Reference proteome</keyword>